<protein>
    <submittedName>
        <fullName evidence="7">Biopolymer transport protein ExbD/TolR</fullName>
    </submittedName>
</protein>
<keyword evidence="3 6" id="KW-0812">Transmembrane</keyword>
<evidence type="ECO:0000256" key="4">
    <source>
        <dbReference type="ARBA" id="ARBA00022989"/>
    </source>
</evidence>
<keyword evidence="5 6" id="KW-0472">Membrane</keyword>
<evidence type="ECO:0000256" key="5">
    <source>
        <dbReference type="ARBA" id="ARBA00023136"/>
    </source>
</evidence>
<sequence>MKFRRTQEEDYSLQLAPLIDVVFLLLIFFMVSTAFIDFTRRMDIELPETEAGAAAQAEKVYEIEITVDKEIFLNGESITYEDLQKLLDKKDPAFKKRSAVIRADRKLEYGYVVKIMGICKTAGIFDIAITVQ</sequence>
<dbReference type="PANTHER" id="PTHR30558:SF3">
    <property type="entry name" value="BIOPOLYMER TRANSPORT PROTEIN EXBD-RELATED"/>
    <property type="match status" value="1"/>
</dbReference>
<dbReference type="PANTHER" id="PTHR30558">
    <property type="entry name" value="EXBD MEMBRANE COMPONENT OF PMF-DRIVEN MACROMOLECULE IMPORT SYSTEM"/>
    <property type="match status" value="1"/>
</dbReference>
<accession>A0A3B1B946</accession>
<evidence type="ECO:0000256" key="2">
    <source>
        <dbReference type="ARBA" id="ARBA00022475"/>
    </source>
</evidence>
<dbReference type="Pfam" id="PF02472">
    <property type="entry name" value="ExbD"/>
    <property type="match status" value="1"/>
</dbReference>
<feature type="transmembrane region" description="Helical" evidence="6">
    <location>
        <begin position="15"/>
        <end position="36"/>
    </location>
</feature>
<comment type="subcellular location">
    <subcellularLocation>
        <location evidence="1">Cell membrane</location>
        <topology evidence="1">Single-pass membrane protein</topology>
    </subcellularLocation>
</comment>
<evidence type="ECO:0000256" key="6">
    <source>
        <dbReference type="SAM" id="Phobius"/>
    </source>
</evidence>
<dbReference type="InterPro" id="IPR003400">
    <property type="entry name" value="ExbD"/>
</dbReference>
<proteinExistence type="predicted"/>
<keyword evidence="4 6" id="KW-1133">Transmembrane helix</keyword>
<dbReference type="EMBL" id="UOGA01000015">
    <property type="protein sequence ID" value="VAX14806.1"/>
    <property type="molecule type" value="Genomic_DNA"/>
</dbReference>
<reference evidence="7" key="1">
    <citation type="submission" date="2018-06" db="EMBL/GenBank/DDBJ databases">
        <authorList>
            <person name="Zhirakovskaya E."/>
        </authorList>
    </citation>
    <scope>NUCLEOTIDE SEQUENCE</scope>
</reference>
<keyword evidence="2" id="KW-1003">Cell membrane</keyword>
<dbReference type="AlphaFoldDB" id="A0A3B1B946"/>
<organism evidence="7">
    <name type="scientific">hydrothermal vent metagenome</name>
    <dbReference type="NCBI Taxonomy" id="652676"/>
    <lineage>
        <taxon>unclassified sequences</taxon>
        <taxon>metagenomes</taxon>
        <taxon>ecological metagenomes</taxon>
    </lineage>
</organism>
<gene>
    <name evidence="7" type="ORF">MNBD_NITROSPINAE04-1019</name>
</gene>
<evidence type="ECO:0000256" key="3">
    <source>
        <dbReference type="ARBA" id="ARBA00022692"/>
    </source>
</evidence>
<dbReference type="GO" id="GO:0022857">
    <property type="term" value="F:transmembrane transporter activity"/>
    <property type="evidence" value="ECO:0007669"/>
    <property type="project" value="InterPro"/>
</dbReference>
<name>A0A3B1B946_9ZZZZ</name>
<evidence type="ECO:0000256" key="1">
    <source>
        <dbReference type="ARBA" id="ARBA00004162"/>
    </source>
</evidence>
<evidence type="ECO:0000313" key="7">
    <source>
        <dbReference type="EMBL" id="VAX14806.1"/>
    </source>
</evidence>
<dbReference type="Gene3D" id="3.30.420.270">
    <property type="match status" value="1"/>
</dbReference>
<dbReference type="GO" id="GO:0005886">
    <property type="term" value="C:plasma membrane"/>
    <property type="evidence" value="ECO:0007669"/>
    <property type="project" value="UniProtKB-SubCell"/>
</dbReference>